<keyword evidence="1" id="KW-0805">Transcription regulation</keyword>
<feature type="domain" description="HTH tetR-type" evidence="6">
    <location>
        <begin position="30"/>
        <end position="90"/>
    </location>
</feature>
<dbReference type="SUPFAM" id="SSF46689">
    <property type="entry name" value="Homeodomain-like"/>
    <property type="match status" value="1"/>
</dbReference>
<dbReference type="Pfam" id="PF14246">
    <property type="entry name" value="TetR_C_7"/>
    <property type="match status" value="1"/>
</dbReference>
<dbReference type="EMBL" id="CABFMQ020000120">
    <property type="protein sequence ID" value="VTZ52054.1"/>
    <property type="molecule type" value="Genomic_DNA"/>
</dbReference>
<dbReference type="Gene3D" id="1.10.10.60">
    <property type="entry name" value="Homeodomain-like"/>
    <property type="match status" value="1"/>
</dbReference>
<dbReference type="InterPro" id="IPR036271">
    <property type="entry name" value="Tet_transcr_reg_TetR-rel_C_sf"/>
</dbReference>
<evidence type="ECO:0000256" key="3">
    <source>
        <dbReference type="ARBA" id="ARBA00023163"/>
    </source>
</evidence>
<dbReference type="GO" id="GO:0000976">
    <property type="term" value="F:transcription cis-regulatory region binding"/>
    <property type="evidence" value="ECO:0007669"/>
    <property type="project" value="TreeGrafter"/>
</dbReference>
<dbReference type="InterPro" id="IPR050109">
    <property type="entry name" value="HTH-type_TetR-like_transc_reg"/>
</dbReference>
<evidence type="ECO:0000313" key="8">
    <source>
        <dbReference type="Proteomes" id="UP000485880"/>
    </source>
</evidence>
<name>A0A8B6MAV3_METTU</name>
<dbReference type="InterPro" id="IPR039536">
    <property type="entry name" value="TetR_C_Proteobacteria"/>
</dbReference>
<evidence type="ECO:0000313" key="7">
    <source>
        <dbReference type="EMBL" id="VTZ52054.1"/>
    </source>
</evidence>
<dbReference type="SUPFAM" id="SSF48498">
    <property type="entry name" value="Tetracyclin repressor-like, C-terminal domain"/>
    <property type="match status" value="1"/>
</dbReference>
<evidence type="ECO:0000256" key="4">
    <source>
        <dbReference type="PROSITE-ProRule" id="PRU00335"/>
    </source>
</evidence>
<evidence type="ECO:0000256" key="1">
    <source>
        <dbReference type="ARBA" id="ARBA00023015"/>
    </source>
</evidence>
<dbReference type="PANTHER" id="PTHR30055:SF146">
    <property type="entry name" value="HTH-TYPE TRANSCRIPTIONAL DUAL REGULATOR CECR"/>
    <property type="match status" value="1"/>
</dbReference>
<protein>
    <recommendedName>
        <fullName evidence="6">HTH tetR-type domain-containing protein</fullName>
    </recommendedName>
</protein>
<proteinExistence type="predicted"/>
<dbReference type="Proteomes" id="UP000485880">
    <property type="component" value="Unassembled WGS sequence"/>
</dbReference>
<reference evidence="7 8" key="1">
    <citation type="submission" date="2019-05" db="EMBL/GenBank/DDBJ databases">
        <authorList>
            <person name="Farhan Ul Haque M."/>
        </authorList>
    </citation>
    <scope>NUCLEOTIDE SEQUENCE [LARGE SCALE GENOMIC DNA]</scope>
    <source>
        <strain evidence="7">2</strain>
    </source>
</reference>
<keyword evidence="2 4" id="KW-0238">DNA-binding</keyword>
<dbReference type="PROSITE" id="PS50977">
    <property type="entry name" value="HTH_TETR_2"/>
    <property type="match status" value="1"/>
</dbReference>
<feature type="compositionally biased region" description="Basic and acidic residues" evidence="5">
    <location>
        <begin position="8"/>
        <end position="17"/>
    </location>
</feature>
<dbReference type="FunFam" id="1.10.10.60:FF:000141">
    <property type="entry name" value="TetR family transcriptional regulator"/>
    <property type="match status" value="1"/>
</dbReference>
<sequence length="227" mass="24942">MKTTSTDGRGEGRRGDSSPRCGRPTKAAAAQRDERLLEIATDMFLKHGFDGTSMERLAEAAMIGKATLYARYADKGQLFADVLRRRILTIYAPIEAEFAKGLSGKSLEETLTILALRFIDSSLSPASIALLRILTAQSERFPELGKLAVEEGTNRKIRLVEGILTRFSAGRRFAIDDMALAADLFLGIVLGRVSRIALLGVQTDPEALDRQTREAVRIFVRGLVKDD</sequence>
<dbReference type="Pfam" id="PF00440">
    <property type="entry name" value="TetR_N"/>
    <property type="match status" value="1"/>
</dbReference>
<accession>A0A8B6MAV3</accession>
<feature type="DNA-binding region" description="H-T-H motif" evidence="4">
    <location>
        <begin position="53"/>
        <end position="72"/>
    </location>
</feature>
<keyword evidence="8" id="KW-1185">Reference proteome</keyword>
<dbReference type="AlphaFoldDB" id="A0A8B6MAV3"/>
<keyword evidence="3" id="KW-0804">Transcription</keyword>
<organism evidence="7 8">
    <name type="scientific">Methylocella tundrae</name>
    <dbReference type="NCBI Taxonomy" id="227605"/>
    <lineage>
        <taxon>Bacteria</taxon>
        <taxon>Pseudomonadati</taxon>
        <taxon>Pseudomonadota</taxon>
        <taxon>Alphaproteobacteria</taxon>
        <taxon>Hyphomicrobiales</taxon>
        <taxon>Beijerinckiaceae</taxon>
        <taxon>Methylocella</taxon>
    </lineage>
</organism>
<dbReference type="RefSeq" id="WP_174513720.1">
    <property type="nucleotide sequence ID" value="NZ_CABFMQ020000120.1"/>
</dbReference>
<dbReference type="InterPro" id="IPR001647">
    <property type="entry name" value="HTH_TetR"/>
</dbReference>
<evidence type="ECO:0000256" key="5">
    <source>
        <dbReference type="SAM" id="MobiDB-lite"/>
    </source>
</evidence>
<dbReference type="Gene3D" id="1.10.357.10">
    <property type="entry name" value="Tetracycline Repressor, domain 2"/>
    <property type="match status" value="1"/>
</dbReference>
<dbReference type="PANTHER" id="PTHR30055">
    <property type="entry name" value="HTH-TYPE TRANSCRIPTIONAL REGULATOR RUTR"/>
    <property type="match status" value="1"/>
</dbReference>
<comment type="caution">
    <text evidence="7">The sequence shown here is derived from an EMBL/GenBank/DDBJ whole genome shotgun (WGS) entry which is preliminary data.</text>
</comment>
<evidence type="ECO:0000259" key="6">
    <source>
        <dbReference type="PROSITE" id="PS50977"/>
    </source>
</evidence>
<dbReference type="InterPro" id="IPR009057">
    <property type="entry name" value="Homeodomain-like_sf"/>
</dbReference>
<dbReference type="GO" id="GO:0003700">
    <property type="term" value="F:DNA-binding transcription factor activity"/>
    <property type="evidence" value="ECO:0007669"/>
    <property type="project" value="TreeGrafter"/>
</dbReference>
<evidence type="ECO:0000256" key="2">
    <source>
        <dbReference type="ARBA" id="ARBA00023125"/>
    </source>
</evidence>
<gene>
    <name evidence="7" type="ORF">MPC4_60143</name>
</gene>
<feature type="region of interest" description="Disordered" evidence="5">
    <location>
        <begin position="1"/>
        <end position="27"/>
    </location>
</feature>